<proteinExistence type="predicted"/>
<protein>
    <submittedName>
        <fullName evidence="1">Uncharacterized protein</fullName>
    </submittedName>
</protein>
<sequence>MKDMAITKTISDINDKYDYTDENPGGKQDAKLVSCAQCGDYNELSYIYTHKLKPLIDKNKFSHEDAIQALDEACAKLKNPRTRVEFYEFLTDKLGHTIVA</sequence>
<organism evidence="1 2">
    <name type="scientific">Pseudomonas cannabina</name>
    <dbReference type="NCBI Taxonomy" id="86840"/>
    <lineage>
        <taxon>Bacteria</taxon>
        <taxon>Pseudomonadati</taxon>
        <taxon>Pseudomonadota</taxon>
        <taxon>Gammaproteobacteria</taxon>
        <taxon>Pseudomonadales</taxon>
        <taxon>Pseudomonadaceae</taxon>
        <taxon>Pseudomonas</taxon>
    </lineage>
</organism>
<name>A0AB37QDC4_PSECA</name>
<dbReference type="EMBL" id="RBPH01000035">
    <property type="protein sequence ID" value="RMN84821.1"/>
    <property type="molecule type" value="Genomic_DNA"/>
</dbReference>
<evidence type="ECO:0000313" key="2">
    <source>
        <dbReference type="Proteomes" id="UP000269335"/>
    </source>
</evidence>
<dbReference type="Proteomes" id="UP000269335">
    <property type="component" value="Unassembled WGS sequence"/>
</dbReference>
<dbReference type="AlphaFoldDB" id="A0AB37QDC4"/>
<evidence type="ECO:0000313" key="1">
    <source>
        <dbReference type="EMBL" id="RMN84821.1"/>
    </source>
</evidence>
<gene>
    <name evidence="1" type="ORF">ALQ53_103667</name>
</gene>
<accession>A0AB37QDC4</accession>
<reference evidence="1 2" key="1">
    <citation type="submission" date="2018-08" db="EMBL/GenBank/DDBJ databases">
        <title>Recombination of ecologically and evolutionarily significant loci maintains genetic cohesion in the Pseudomonas syringae species complex.</title>
        <authorList>
            <person name="Dillon M."/>
            <person name="Thakur S."/>
            <person name="Almeida R.N.D."/>
            <person name="Weir B.S."/>
            <person name="Guttman D.S."/>
        </authorList>
    </citation>
    <scope>NUCLEOTIDE SEQUENCE [LARGE SCALE GENOMIC DNA]</scope>
    <source>
        <strain evidence="1 2">ICMP 15201</strain>
    </source>
</reference>
<comment type="caution">
    <text evidence="1">The sequence shown here is derived from an EMBL/GenBank/DDBJ whole genome shotgun (WGS) entry which is preliminary data.</text>
</comment>